<gene>
    <name evidence="2" type="ORF">GCM10007301_22490</name>
</gene>
<feature type="coiled-coil region" evidence="1">
    <location>
        <begin position="308"/>
        <end position="345"/>
    </location>
</feature>
<evidence type="ECO:0000313" key="3">
    <source>
        <dbReference type="Proteomes" id="UP000606044"/>
    </source>
</evidence>
<dbReference type="RefSeq" id="WP_188578446.1">
    <property type="nucleotide sequence ID" value="NZ_BMCT01000002.1"/>
</dbReference>
<dbReference type="Pfam" id="PF13558">
    <property type="entry name" value="SbcC_Walker_B"/>
    <property type="match status" value="1"/>
</dbReference>
<sequence>MMHLSRISLVQWHLFGREDLDLVGDAAILGKNRSGKSTLIDLIQAVMSGGSARYHKFNRSAGESGSRGSERTLRSYCLGQLGEGEYQREASITHIALGFEDPDGLRPPVSIGLCIEASAQEEAQIVGRYVTPGVLISTASFVERLESGHDRAASWSFTRRSLEDQCAAVGTELAKPDSARNFIREYMRHLFTGRRPADPERFVRAFVMALSFEDMRSVDHFVHQFLLEKKDIDIGDLRDSIRRYQDIQKDIRELERRLEALREIRALVTEYEDLLAREETRRGVSLLARAIEGGSALLAVLRKRKESRRAQEETARQLERHADELRTLTEEAESLQDQLAAQDAASQRSVVSSSLRLAEQERNVAVERLRVRYLAAARSVTLLDSGERLASLRMGEVMRTLEAVKARSDGLVPPAWPRNPNEMEGLLEACRDAARAALPRIVDRRDEAIYQARVLLGEMRELEQRREQARTGSVALEGTTLRLMAALEQAGMRPRALCQVVEIADESWRDAAEAFFGRNREAILVEPEHASRAVEILRAGRDQYRGCRVANTRRLAKLPREASKGTLAGVIASDDPLAQAFVVFHAGSVALAETQANLMGDGRAIMRDGAFNSGIVVEVLRARDLKLGRAAAPLMEEGLRRQIDEVGALLKAHRDAEKFHADIARRLDDLAQEIKPEERLDVLTAEIARRDEQREELQARLEQISATIDPSLRKALDTNKVRRSELEKSQAELLDRRGRLTAEVASLDDKLRGAHELLGSWNCWRWRWSRFRERVRNRDQLELLKATYRTRGGDSLSQFARDMDKEAAESREEHRACEGEIREAHGRFRLLDENAPHVLPGQVIAVMKPWVVEAIEALETNELIMYRRQADEAAQQVVRIFRTAFVHELNARFSGMRTEIDALNRSLKSRPLHNEIYSLQVRPKASFEELYRLARESEENEDLLDLLFAGEKPRDAAHANALAEVERLLGDQEMDFSAYQDYRSYFDFDLRMQDVNGTRSTSFDRRRGVASGAERQVPYYVIIGAALSSIYHGAGKQFALTDRGVGLAVFDEAFSKMDGPNQRTLLDFYDDIGLQVVIAAPSEKRSVVYENLDSIVDVFRHGDQATAECARIKPHARVQMRAANPQHLSEEDLGDLLDVSEAPGAAE</sequence>
<evidence type="ECO:0000313" key="2">
    <source>
        <dbReference type="EMBL" id="GGF62237.1"/>
    </source>
</evidence>
<keyword evidence="1" id="KW-0175">Coiled coil</keyword>
<dbReference type="GO" id="GO:0006302">
    <property type="term" value="P:double-strand break repair"/>
    <property type="evidence" value="ECO:0007669"/>
    <property type="project" value="TreeGrafter"/>
</dbReference>
<dbReference type="EMBL" id="BMCT01000002">
    <property type="protein sequence ID" value="GGF62237.1"/>
    <property type="molecule type" value="Genomic_DNA"/>
</dbReference>
<dbReference type="PANTHER" id="PTHR32182">
    <property type="entry name" value="DNA REPLICATION AND REPAIR PROTEIN RECF"/>
    <property type="match status" value="1"/>
</dbReference>
<dbReference type="GO" id="GO:0000731">
    <property type="term" value="P:DNA synthesis involved in DNA repair"/>
    <property type="evidence" value="ECO:0007669"/>
    <property type="project" value="TreeGrafter"/>
</dbReference>
<name>A0A917FCJ3_9HYPH</name>
<feature type="coiled-coil region" evidence="1">
    <location>
        <begin position="680"/>
        <end position="707"/>
    </location>
</feature>
<organism evidence="2 3">
    <name type="scientific">Azorhizobium oxalatiphilum</name>
    <dbReference type="NCBI Taxonomy" id="980631"/>
    <lineage>
        <taxon>Bacteria</taxon>
        <taxon>Pseudomonadati</taxon>
        <taxon>Pseudomonadota</taxon>
        <taxon>Alphaproteobacteria</taxon>
        <taxon>Hyphomicrobiales</taxon>
        <taxon>Xanthobacteraceae</taxon>
        <taxon>Azorhizobium</taxon>
    </lineage>
</organism>
<reference evidence="2" key="2">
    <citation type="submission" date="2020-09" db="EMBL/GenBank/DDBJ databases">
        <authorList>
            <person name="Sun Q."/>
            <person name="Sedlacek I."/>
        </authorList>
    </citation>
    <scope>NUCLEOTIDE SEQUENCE</scope>
    <source>
        <strain evidence="2">CCM 7897</strain>
    </source>
</reference>
<protein>
    <submittedName>
        <fullName evidence="2">Uncharacterized protein</fullName>
    </submittedName>
</protein>
<dbReference type="SUPFAM" id="SSF52540">
    <property type="entry name" value="P-loop containing nucleoside triphosphate hydrolases"/>
    <property type="match status" value="1"/>
</dbReference>
<dbReference type="Proteomes" id="UP000606044">
    <property type="component" value="Unassembled WGS sequence"/>
</dbReference>
<keyword evidence="3" id="KW-1185">Reference proteome</keyword>
<dbReference type="AlphaFoldDB" id="A0A917FCJ3"/>
<comment type="caution">
    <text evidence="2">The sequence shown here is derived from an EMBL/GenBank/DDBJ whole genome shotgun (WGS) entry which is preliminary data.</text>
</comment>
<proteinExistence type="predicted"/>
<evidence type="ECO:0000256" key="1">
    <source>
        <dbReference type="SAM" id="Coils"/>
    </source>
</evidence>
<accession>A0A917FCJ3</accession>
<feature type="coiled-coil region" evidence="1">
    <location>
        <begin position="237"/>
        <end position="281"/>
    </location>
</feature>
<dbReference type="InterPro" id="IPR027417">
    <property type="entry name" value="P-loop_NTPase"/>
</dbReference>
<dbReference type="Gene3D" id="3.40.50.300">
    <property type="entry name" value="P-loop containing nucleotide triphosphate hydrolases"/>
    <property type="match status" value="2"/>
</dbReference>
<dbReference type="Pfam" id="PF13555">
    <property type="entry name" value="AAA_29"/>
    <property type="match status" value="1"/>
</dbReference>
<dbReference type="PANTHER" id="PTHR32182:SF0">
    <property type="entry name" value="DNA REPLICATION AND REPAIR PROTEIN RECF"/>
    <property type="match status" value="1"/>
</dbReference>
<reference evidence="2" key="1">
    <citation type="journal article" date="2014" name="Int. J. Syst. Evol. Microbiol.">
        <title>Complete genome sequence of Corynebacterium casei LMG S-19264T (=DSM 44701T), isolated from a smear-ripened cheese.</title>
        <authorList>
            <consortium name="US DOE Joint Genome Institute (JGI-PGF)"/>
            <person name="Walter F."/>
            <person name="Albersmeier A."/>
            <person name="Kalinowski J."/>
            <person name="Ruckert C."/>
        </authorList>
    </citation>
    <scope>NUCLEOTIDE SEQUENCE</scope>
    <source>
        <strain evidence="2">CCM 7897</strain>
    </source>
</reference>